<dbReference type="Gene3D" id="1.10.3480.10">
    <property type="entry name" value="TorD-like"/>
    <property type="match status" value="1"/>
</dbReference>
<dbReference type="Pfam" id="PF02613">
    <property type="entry name" value="Nitrate_red_del"/>
    <property type="match status" value="1"/>
</dbReference>
<accession>A0ABN7KAA4</accession>
<dbReference type="SUPFAM" id="SSF89155">
    <property type="entry name" value="TorD-like"/>
    <property type="match status" value="1"/>
</dbReference>
<proteinExistence type="predicted"/>
<sequence length="211" mass="24776">MQVLQNSLVCEDILRRVFLVPFELENVAEICKLADELDEKFKAHSFIAELKKCSADKELTDEARYEYNRLFVGPRRPRAIPYESAYFDYKTLFGAHTLEVREIYKQAGLMVEADKFDKFPDDFIGYELQFLYFLTYNALGFLQNEQEGQFYESLKQKAEFISMHPSKWFSEFASRCAGEARLDVWRAFAEFLTLYLKDEELSLVKILAKAN</sequence>
<evidence type="ECO:0000313" key="2">
    <source>
        <dbReference type="EMBL" id="CAD7289458.1"/>
    </source>
</evidence>
<keyword evidence="1" id="KW-0143">Chaperone</keyword>
<dbReference type="Proteomes" id="UP000789359">
    <property type="component" value="Unassembled WGS sequence"/>
</dbReference>
<comment type="caution">
    <text evidence="2">The sequence shown here is derived from an EMBL/GenBank/DDBJ whole genome shotgun (WGS) entry which is preliminary data.</text>
</comment>
<dbReference type="RefSeq" id="WP_230057544.1">
    <property type="nucleotide sequence ID" value="NZ_CAJHOE010000011.1"/>
</dbReference>
<dbReference type="InterPro" id="IPR020945">
    <property type="entry name" value="DMSO/NO3_reduct_chaperone"/>
</dbReference>
<protein>
    <submittedName>
        <fullName evidence="2">Tat proofreading chaperone DmsD</fullName>
    </submittedName>
</protein>
<dbReference type="PANTHER" id="PTHR34227:SF1">
    <property type="entry name" value="DIMETHYL SULFOXIDE REDUCTASE CHAPERONE-RELATED"/>
    <property type="match status" value="1"/>
</dbReference>
<evidence type="ECO:0000313" key="3">
    <source>
        <dbReference type="Proteomes" id="UP000789359"/>
    </source>
</evidence>
<dbReference type="EMBL" id="CAJHOE010000011">
    <property type="protein sequence ID" value="CAD7289458.1"/>
    <property type="molecule type" value="Genomic_DNA"/>
</dbReference>
<dbReference type="PANTHER" id="PTHR34227">
    <property type="entry name" value="CHAPERONE PROTEIN YCDY"/>
    <property type="match status" value="1"/>
</dbReference>
<reference evidence="2 3" key="1">
    <citation type="submission" date="2020-11" db="EMBL/GenBank/DDBJ databases">
        <authorList>
            <person name="Peeters C."/>
        </authorList>
    </citation>
    <scope>NUCLEOTIDE SEQUENCE [LARGE SCALE GENOMIC DNA]</scope>
    <source>
        <strain evidence="2 3">LMG 8286</strain>
    </source>
</reference>
<organism evidence="2 3">
    <name type="scientific">Campylobacter suis</name>
    <dbReference type="NCBI Taxonomy" id="2790657"/>
    <lineage>
        <taxon>Bacteria</taxon>
        <taxon>Pseudomonadati</taxon>
        <taxon>Campylobacterota</taxon>
        <taxon>Epsilonproteobacteria</taxon>
        <taxon>Campylobacterales</taxon>
        <taxon>Campylobacteraceae</taxon>
        <taxon>Campylobacter</taxon>
    </lineage>
</organism>
<dbReference type="InterPro" id="IPR050289">
    <property type="entry name" value="TorD/DmsD_chaperones"/>
</dbReference>
<dbReference type="InterPro" id="IPR036411">
    <property type="entry name" value="TorD-like_sf"/>
</dbReference>
<name>A0ABN7KAA4_9BACT</name>
<keyword evidence="3" id="KW-1185">Reference proteome</keyword>
<gene>
    <name evidence="2" type="primary">dmsD</name>
    <name evidence="2" type="ORF">LMG8286_01817</name>
</gene>
<evidence type="ECO:0000256" key="1">
    <source>
        <dbReference type="ARBA" id="ARBA00023186"/>
    </source>
</evidence>